<name>A0ABU1D7H8_9BURK</name>
<evidence type="ECO:0000259" key="4">
    <source>
        <dbReference type="PROSITE" id="PS50885"/>
    </source>
</evidence>
<dbReference type="CDD" id="cd01948">
    <property type="entry name" value="EAL"/>
    <property type="match status" value="1"/>
</dbReference>
<dbReference type="PROSITE" id="PS50883">
    <property type="entry name" value="EAL"/>
    <property type="match status" value="1"/>
</dbReference>
<dbReference type="Gene3D" id="3.30.450.20">
    <property type="entry name" value="PAS domain"/>
    <property type="match status" value="1"/>
</dbReference>
<evidence type="ECO:0000313" key="7">
    <source>
        <dbReference type="Proteomes" id="UP001232156"/>
    </source>
</evidence>
<dbReference type="SMART" id="SM00052">
    <property type="entry name" value="EAL"/>
    <property type="match status" value="1"/>
</dbReference>
<dbReference type="NCBIfam" id="TIGR00229">
    <property type="entry name" value="sensory_box"/>
    <property type="match status" value="1"/>
</dbReference>
<dbReference type="NCBIfam" id="TIGR00254">
    <property type="entry name" value="GGDEF"/>
    <property type="match status" value="1"/>
</dbReference>
<dbReference type="Pfam" id="PF00672">
    <property type="entry name" value="HAMP"/>
    <property type="match status" value="1"/>
</dbReference>
<dbReference type="SMART" id="SM00267">
    <property type="entry name" value="GGDEF"/>
    <property type="match status" value="1"/>
</dbReference>
<reference evidence="6 7" key="1">
    <citation type="submission" date="2023-08" db="EMBL/GenBank/DDBJ databases">
        <title>Alcaligenaceae gen. nov., a novel taxon isolated from the sludge of Yixing Pesticide Factory.</title>
        <authorList>
            <person name="Ruan L."/>
        </authorList>
    </citation>
    <scope>NUCLEOTIDE SEQUENCE [LARGE SCALE GENOMIC DNA]</scope>
    <source>
        <strain evidence="6 7">LG-2</strain>
    </source>
</reference>
<evidence type="ECO:0000313" key="6">
    <source>
        <dbReference type="EMBL" id="MDR4126403.1"/>
    </source>
</evidence>
<dbReference type="InterPro" id="IPR001633">
    <property type="entry name" value="EAL_dom"/>
</dbReference>
<dbReference type="CDD" id="cd06225">
    <property type="entry name" value="HAMP"/>
    <property type="match status" value="1"/>
</dbReference>
<dbReference type="InterPro" id="IPR003660">
    <property type="entry name" value="HAMP_dom"/>
</dbReference>
<feature type="domain" description="HAMP" evidence="4">
    <location>
        <begin position="130"/>
        <end position="182"/>
    </location>
</feature>
<keyword evidence="1" id="KW-0812">Transmembrane</keyword>
<dbReference type="Pfam" id="PF13426">
    <property type="entry name" value="PAS_9"/>
    <property type="match status" value="1"/>
</dbReference>
<dbReference type="Proteomes" id="UP001232156">
    <property type="component" value="Unassembled WGS sequence"/>
</dbReference>
<protein>
    <submittedName>
        <fullName evidence="6">EAL domain-containing protein</fullName>
    </submittedName>
</protein>
<dbReference type="SUPFAM" id="SSF55785">
    <property type="entry name" value="PYP-like sensor domain (PAS domain)"/>
    <property type="match status" value="1"/>
</dbReference>
<dbReference type="CDD" id="cd00130">
    <property type="entry name" value="PAS"/>
    <property type="match status" value="1"/>
</dbReference>
<dbReference type="SUPFAM" id="SSF158472">
    <property type="entry name" value="HAMP domain-like"/>
    <property type="match status" value="1"/>
</dbReference>
<dbReference type="Gene3D" id="6.10.340.10">
    <property type="match status" value="1"/>
</dbReference>
<keyword evidence="7" id="KW-1185">Reference proteome</keyword>
<comment type="caution">
    <text evidence="6">The sequence shown here is derived from an EMBL/GenBank/DDBJ whole genome shotgun (WGS) entry which is preliminary data.</text>
</comment>
<evidence type="ECO:0000259" key="2">
    <source>
        <dbReference type="PROSITE" id="PS50112"/>
    </source>
</evidence>
<dbReference type="InterPro" id="IPR043128">
    <property type="entry name" value="Rev_trsase/Diguanyl_cyclase"/>
</dbReference>
<dbReference type="RefSeq" id="WP_347287224.1">
    <property type="nucleotide sequence ID" value="NZ_JAUZQE010000024.1"/>
</dbReference>
<accession>A0ABU1D7H8</accession>
<feature type="transmembrane region" description="Helical" evidence="1">
    <location>
        <begin position="110"/>
        <end position="128"/>
    </location>
</feature>
<dbReference type="InterPro" id="IPR035919">
    <property type="entry name" value="EAL_sf"/>
</dbReference>
<evidence type="ECO:0000259" key="3">
    <source>
        <dbReference type="PROSITE" id="PS50883"/>
    </source>
</evidence>
<dbReference type="SUPFAM" id="SSF141868">
    <property type="entry name" value="EAL domain-like"/>
    <property type="match status" value="1"/>
</dbReference>
<evidence type="ECO:0000259" key="5">
    <source>
        <dbReference type="PROSITE" id="PS50887"/>
    </source>
</evidence>
<dbReference type="InterPro" id="IPR029787">
    <property type="entry name" value="Nucleotide_cyclase"/>
</dbReference>
<dbReference type="PANTHER" id="PTHR44757:SF2">
    <property type="entry name" value="BIOFILM ARCHITECTURE MAINTENANCE PROTEIN MBAA"/>
    <property type="match status" value="1"/>
</dbReference>
<feature type="domain" description="EAL" evidence="3">
    <location>
        <begin position="496"/>
        <end position="751"/>
    </location>
</feature>
<dbReference type="SMART" id="SM00304">
    <property type="entry name" value="HAMP"/>
    <property type="match status" value="1"/>
</dbReference>
<feature type="domain" description="PAS" evidence="2">
    <location>
        <begin position="197"/>
        <end position="253"/>
    </location>
</feature>
<sequence length="772" mass="85969">MLRRPDVLRERAAQVLRYGGTAFGLTTPAIPAELHVHLDKLEHAWVTYKGILAQMRMAISADWAGSGGLEAEMAVSMLAASEALLNACEDLINALVYDTAHMQDPVMREIYALFGANMLVLLLAWAIIRSKVLKPIRRLMHISQALSAGDYSCRLTLDSDDEFGALGRVLNRSAEHIGHLMTDLDAKHASLKQAQVKLQRAAQVYQHISDGIVITDVDGYVQDLNPAFTAITGYAPEDVIGRRMNQLGSERHPIEFFRALRMQLERTGRWKGDIWSRHKSGREFICHLIVSTCYNEDGSVNCRIGLISDVTEKRKQEALIWEQAHFDHLTRLPNRQMFHENLQASIRQAECNAEAFALLFLDLDLFKEVNDIFGHNEGDLLLQQVATRLEECCGHLGVVARLGGDEFTVIAPGLENGERVHSLCQRVLHAVSQPYALTATEARISCSIGVAFYPGDTRSATDLLKYADLAMYAAKDKGRNQYCLFSSTMHDSVRTRHDLLRELQLAIDDGQIVLHYQPIVDLHTGCVAKAEALVRWQHPDHGLIMPGDFIALAESSGLIVPLGEHVFMQAAHQVAAWRHQTGRELAVSVNVSPAQFQSEGLNSTALLSTLRELNLPGAAVTIEITERLLMESTEQTSRKLQEFRDAGIHIALDDFGTGYSSLSYLKRFDIDLLKIDKNFVDDLTGNSQNRALCEAIITMSHELGMKVVAEGIESQEQHDWLRAAGCDYGQGYFYSRAVEAGAFMRWLCARDDTQHSTGLPEHCGARRHGALV</sequence>
<organism evidence="6 7">
    <name type="scientific">Yanghanlia caeni</name>
    <dbReference type="NCBI Taxonomy" id="3064283"/>
    <lineage>
        <taxon>Bacteria</taxon>
        <taxon>Pseudomonadati</taxon>
        <taxon>Pseudomonadota</taxon>
        <taxon>Betaproteobacteria</taxon>
        <taxon>Burkholderiales</taxon>
        <taxon>Alcaligenaceae</taxon>
        <taxon>Yanghanlia</taxon>
    </lineage>
</organism>
<dbReference type="PROSITE" id="PS50885">
    <property type="entry name" value="HAMP"/>
    <property type="match status" value="1"/>
</dbReference>
<evidence type="ECO:0000256" key="1">
    <source>
        <dbReference type="SAM" id="Phobius"/>
    </source>
</evidence>
<dbReference type="InterPro" id="IPR052155">
    <property type="entry name" value="Biofilm_reg_signaling"/>
</dbReference>
<dbReference type="InterPro" id="IPR000014">
    <property type="entry name" value="PAS"/>
</dbReference>
<dbReference type="Pfam" id="PF00990">
    <property type="entry name" value="GGDEF"/>
    <property type="match status" value="1"/>
</dbReference>
<dbReference type="InterPro" id="IPR035965">
    <property type="entry name" value="PAS-like_dom_sf"/>
</dbReference>
<dbReference type="SUPFAM" id="SSF55073">
    <property type="entry name" value="Nucleotide cyclase"/>
    <property type="match status" value="1"/>
</dbReference>
<dbReference type="PROSITE" id="PS50112">
    <property type="entry name" value="PAS"/>
    <property type="match status" value="1"/>
</dbReference>
<keyword evidence="1" id="KW-0472">Membrane</keyword>
<proteinExistence type="predicted"/>
<keyword evidence="1" id="KW-1133">Transmembrane helix</keyword>
<dbReference type="PROSITE" id="PS50887">
    <property type="entry name" value="GGDEF"/>
    <property type="match status" value="1"/>
</dbReference>
<dbReference type="EMBL" id="JAUZQE010000024">
    <property type="protein sequence ID" value="MDR4126403.1"/>
    <property type="molecule type" value="Genomic_DNA"/>
</dbReference>
<dbReference type="SMART" id="SM00091">
    <property type="entry name" value="PAS"/>
    <property type="match status" value="1"/>
</dbReference>
<dbReference type="Pfam" id="PF00563">
    <property type="entry name" value="EAL"/>
    <property type="match status" value="1"/>
</dbReference>
<dbReference type="CDD" id="cd01949">
    <property type="entry name" value="GGDEF"/>
    <property type="match status" value="1"/>
</dbReference>
<dbReference type="InterPro" id="IPR000160">
    <property type="entry name" value="GGDEF_dom"/>
</dbReference>
<feature type="domain" description="GGDEF" evidence="5">
    <location>
        <begin position="354"/>
        <end position="487"/>
    </location>
</feature>
<dbReference type="Gene3D" id="3.30.70.270">
    <property type="match status" value="1"/>
</dbReference>
<dbReference type="Gene3D" id="3.20.20.450">
    <property type="entry name" value="EAL domain"/>
    <property type="match status" value="1"/>
</dbReference>
<gene>
    <name evidence="6" type="ORF">Q8947_10475</name>
</gene>
<dbReference type="PANTHER" id="PTHR44757">
    <property type="entry name" value="DIGUANYLATE CYCLASE DGCP"/>
    <property type="match status" value="1"/>
</dbReference>